<evidence type="ECO:0000256" key="2">
    <source>
        <dbReference type="ARBA" id="ARBA00022485"/>
    </source>
</evidence>
<keyword evidence="7 11" id="KW-0479">Metal-binding</keyword>
<dbReference type="InterPro" id="IPR013848">
    <property type="entry name" value="Methylthiotransferase_N"/>
</dbReference>
<dbReference type="PROSITE" id="PS51449">
    <property type="entry name" value="MTTASE_N"/>
    <property type="match status" value="1"/>
</dbReference>
<keyword evidence="3 11" id="KW-0963">Cytoplasm</keyword>
<comment type="subcellular location">
    <subcellularLocation>
        <location evidence="11">Cytoplasm</location>
    </subcellularLocation>
</comment>
<comment type="catalytic activity">
    <reaction evidence="11">
        <text>N(6)-dimethylallyladenosine(37) in tRNA + (sulfur carrier)-SH + AH2 + 2 S-adenosyl-L-methionine = 2-methylsulfanyl-N(6)-dimethylallyladenosine(37) in tRNA + (sulfur carrier)-H + 5'-deoxyadenosine + L-methionine + A + S-adenosyl-L-homocysteine + 2 H(+)</text>
        <dbReference type="Rhea" id="RHEA:37067"/>
        <dbReference type="Rhea" id="RHEA-COMP:10375"/>
        <dbReference type="Rhea" id="RHEA-COMP:10376"/>
        <dbReference type="Rhea" id="RHEA-COMP:14737"/>
        <dbReference type="Rhea" id="RHEA-COMP:14739"/>
        <dbReference type="ChEBI" id="CHEBI:13193"/>
        <dbReference type="ChEBI" id="CHEBI:15378"/>
        <dbReference type="ChEBI" id="CHEBI:17319"/>
        <dbReference type="ChEBI" id="CHEBI:17499"/>
        <dbReference type="ChEBI" id="CHEBI:29917"/>
        <dbReference type="ChEBI" id="CHEBI:57844"/>
        <dbReference type="ChEBI" id="CHEBI:57856"/>
        <dbReference type="ChEBI" id="CHEBI:59789"/>
        <dbReference type="ChEBI" id="CHEBI:64428"/>
        <dbReference type="ChEBI" id="CHEBI:74415"/>
        <dbReference type="ChEBI" id="CHEBI:74417"/>
        <dbReference type="EC" id="2.8.4.3"/>
    </reaction>
</comment>
<dbReference type="InterPro" id="IPR005839">
    <property type="entry name" value="Methylthiotransferase"/>
</dbReference>
<feature type="binding site" evidence="11">
    <location>
        <position position="75"/>
    </location>
    <ligand>
        <name>[4Fe-4S] cluster</name>
        <dbReference type="ChEBI" id="CHEBI:49883"/>
        <label>1</label>
    </ligand>
</feature>
<evidence type="ECO:0000256" key="4">
    <source>
        <dbReference type="ARBA" id="ARBA00022679"/>
    </source>
</evidence>
<keyword evidence="4 11" id="KW-0808">Transferase</keyword>
<dbReference type="PROSITE" id="PS51918">
    <property type="entry name" value="RADICAL_SAM"/>
    <property type="match status" value="1"/>
</dbReference>
<comment type="subunit">
    <text evidence="11">Monomer.</text>
</comment>
<name>A0A9D1HPF5_9FIRM</name>
<keyword evidence="9 11" id="KW-0411">Iron-sulfur</keyword>
<reference evidence="15" key="2">
    <citation type="journal article" date="2021" name="PeerJ">
        <title>Extensive microbial diversity within the chicken gut microbiome revealed by metagenomics and culture.</title>
        <authorList>
            <person name="Gilroy R."/>
            <person name="Ravi A."/>
            <person name="Getino M."/>
            <person name="Pursley I."/>
            <person name="Horton D.L."/>
            <person name="Alikhan N.F."/>
            <person name="Baker D."/>
            <person name="Gharbi K."/>
            <person name="Hall N."/>
            <person name="Watson M."/>
            <person name="Adriaenssens E.M."/>
            <person name="Foster-Nyarko E."/>
            <person name="Jarju S."/>
            <person name="Secka A."/>
            <person name="Antonio M."/>
            <person name="Oren A."/>
            <person name="Chaudhuri R.R."/>
            <person name="La Ragione R."/>
            <person name="Hildebrand F."/>
            <person name="Pallen M.J."/>
        </authorList>
    </citation>
    <scope>NUCLEOTIDE SEQUENCE</scope>
    <source>
        <strain evidence="15">CHK195-11698</strain>
    </source>
</reference>
<feature type="domain" description="Radical SAM core" evidence="14">
    <location>
        <begin position="171"/>
        <end position="401"/>
    </location>
</feature>
<evidence type="ECO:0000259" key="13">
    <source>
        <dbReference type="PROSITE" id="PS51449"/>
    </source>
</evidence>
<feature type="binding site" evidence="11">
    <location>
        <position position="39"/>
    </location>
    <ligand>
        <name>[4Fe-4S] cluster</name>
        <dbReference type="ChEBI" id="CHEBI:49883"/>
        <label>1</label>
    </ligand>
</feature>
<dbReference type="Gene3D" id="3.40.50.12160">
    <property type="entry name" value="Methylthiotransferase, N-terminal domain"/>
    <property type="match status" value="1"/>
</dbReference>
<dbReference type="FunFam" id="3.40.50.12160:FF:000006">
    <property type="entry name" value="tRNA-2-methylthio-N(6)-dimethylallyladenosine synthase"/>
    <property type="match status" value="1"/>
</dbReference>
<comment type="similarity">
    <text evidence="11">Belongs to the methylthiotransferase family. MiaB subfamily.</text>
</comment>
<dbReference type="SFLD" id="SFLDG01061">
    <property type="entry name" value="methylthiotransferase"/>
    <property type="match status" value="1"/>
</dbReference>
<dbReference type="InterPro" id="IPR023404">
    <property type="entry name" value="rSAM_horseshoe"/>
</dbReference>
<protein>
    <recommendedName>
        <fullName evidence="10 11">tRNA-2-methylthio-N(6)-dimethylallyladenosine synthase</fullName>
        <ecNumber evidence="10 11">2.8.4.3</ecNumber>
    </recommendedName>
    <alternativeName>
        <fullName evidence="11">(Dimethylallyl)adenosine tRNA methylthiotransferase MiaB</fullName>
    </alternativeName>
    <alternativeName>
        <fullName evidence="11">tRNA-i(6)A37 methylthiotransferase</fullName>
    </alternativeName>
</protein>
<feature type="domain" description="TRAM" evidence="12">
    <location>
        <begin position="403"/>
        <end position="466"/>
    </location>
</feature>
<organism evidence="15 16">
    <name type="scientific">Candidatus Fimiplasma intestinipullorum</name>
    <dbReference type="NCBI Taxonomy" id="2840825"/>
    <lineage>
        <taxon>Bacteria</taxon>
        <taxon>Bacillati</taxon>
        <taxon>Bacillota</taxon>
        <taxon>Clostridia</taxon>
        <taxon>Eubacteriales</taxon>
        <taxon>Candidatus Fimiplasma</taxon>
    </lineage>
</organism>
<dbReference type="InterPro" id="IPR020612">
    <property type="entry name" value="Methylthiotransferase_CS"/>
</dbReference>
<comment type="cofactor">
    <cofactor evidence="11">
        <name>[4Fe-4S] cluster</name>
        <dbReference type="ChEBI" id="CHEBI:49883"/>
    </cofactor>
    <text evidence="11">Binds 2 [4Fe-4S] clusters. One cluster is coordinated with 3 cysteines and an exchangeable S-adenosyl-L-methionine.</text>
</comment>
<evidence type="ECO:0000259" key="14">
    <source>
        <dbReference type="PROSITE" id="PS51918"/>
    </source>
</evidence>
<evidence type="ECO:0000256" key="7">
    <source>
        <dbReference type="ARBA" id="ARBA00022723"/>
    </source>
</evidence>
<dbReference type="NCBIfam" id="TIGR00089">
    <property type="entry name" value="MiaB/RimO family radical SAM methylthiotransferase"/>
    <property type="match status" value="1"/>
</dbReference>
<dbReference type="EMBL" id="DVMJ01000086">
    <property type="protein sequence ID" value="HIU14375.1"/>
    <property type="molecule type" value="Genomic_DNA"/>
</dbReference>
<keyword evidence="5 11" id="KW-0949">S-adenosyl-L-methionine</keyword>
<evidence type="ECO:0000256" key="1">
    <source>
        <dbReference type="ARBA" id="ARBA00003234"/>
    </source>
</evidence>
<dbReference type="SMART" id="SM00729">
    <property type="entry name" value="Elp3"/>
    <property type="match status" value="1"/>
</dbReference>
<dbReference type="NCBIfam" id="TIGR01574">
    <property type="entry name" value="miaB-methiolase"/>
    <property type="match status" value="1"/>
</dbReference>
<dbReference type="Gene3D" id="3.80.30.20">
    <property type="entry name" value="tm_1862 like domain"/>
    <property type="match status" value="1"/>
</dbReference>
<feature type="binding site" evidence="11">
    <location>
        <position position="185"/>
    </location>
    <ligand>
        <name>[4Fe-4S] cluster</name>
        <dbReference type="ChEBI" id="CHEBI:49883"/>
        <label>2</label>
        <note>4Fe-4S-S-AdoMet</note>
    </ligand>
</feature>
<proteinExistence type="inferred from homology"/>
<feature type="binding site" evidence="11">
    <location>
        <position position="109"/>
    </location>
    <ligand>
        <name>[4Fe-4S] cluster</name>
        <dbReference type="ChEBI" id="CHEBI:49883"/>
        <label>1</label>
    </ligand>
</feature>
<dbReference type="CDD" id="cd01335">
    <property type="entry name" value="Radical_SAM"/>
    <property type="match status" value="1"/>
</dbReference>
<evidence type="ECO:0000256" key="3">
    <source>
        <dbReference type="ARBA" id="ARBA00022490"/>
    </source>
</evidence>
<dbReference type="Pfam" id="PF04055">
    <property type="entry name" value="Radical_SAM"/>
    <property type="match status" value="1"/>
</dbReference>
<dbReference type="InterPro" id="IPR038135">
    <property type="entry name" value="Methylthiotransferase_N_sf"/>
</dbReference>
<dbReference type="InterPro" id="IPR007197">
    <property type="entry name" value="rSAM"/>
</dbReference>
<dbReference type="InterPro" id="IPR002792">
    <property type="entry name" value="TRAM_dom"/>
</dbReference>
<evidence type="ECO:0000256" key="9">
    <source>
        <dbReference type="ARBA" id="ARBA00023014"/>
    </source>
</evidence>
<feature type="binding site" evidence="11">
    <location>
        <position position="192"/>
    </location>
    <ligand>
        <name>[4Fe-4S] cluster</name>
        <dbReference type="ChEBI" id="CHEBI:49883"/>
        <label>2</label>
        <note>4Fe-4S-S-AdoMet</note>
    </ligand>
</feature>
<dbReference type="PANTHER" id="PTHR43020:SF2">
    <property type="entry name" value="MITOCHONDRIAL TRNA METHYLTHIOTRANSFERASE CDK5RAP1"/>
    <property type="match status" value="1"/>
</dbReference>
<dbReference type="Proteomes" id="UP000824175">
    <property type="component" value="Unassembled WGS sequence"/>
</dbReference>
<dbReference type="GO" id="GO:0051539">
    <property type="term" value="F:4 iron, 4 sulfur cluster binding"/>
    <property type="evidence" value="ECO:0007669"/>
    <property type="project" value="UniProtKB-UniRule"/>
</dbReference>
<keyword evidence="6 11" id="KW-0819">tRNA processing</keyword>
<dbReference type="HAMAP" id="MF_01864">
    <property type="entry name" value="tRNA_metthiotr_MiaB"/>
    <property type="match status" value="1"/>
</dbReference>
<sequence length="467" mass="53411">MAKQRGKATAQVLKDVFEIPASMQNVGHGKTYFIRTYGCQANERDSETLRGILESMGYVQNEIMEAADLILLNTCAIRENAEQKVFGKVGNLKRLKKENPDLIIGICGCMAQEESVVEAITKKYPQVDLVFGTHNLHRLPQLLEAVMTKHERIVEVWSKEGDVVENVPTVRNHAKKAWVNIMYGCDKFCTYCIVPYTRGKERSRSMDDILEEVNTLKKEGYQDITLLGQNVNSYGKDLDADIDFATLLEAVSMTGIPRIRFTTSHPWDFNERMIDMIAKYDNLMPFVHLPVQSGDNEVLKRMGRRYTIEAYKELFDRIKATIPNVAISTDIIVGFPNETDEQFQHTLDIVDYCQYDNAYTFIYSPRKGTPAARMEDNIPLKVKEERLQILNEKVNHYAWLNNQKYQGKRVPVLVDGPSKKNQNVLTGYTETQKLVNFEGDFHCIGKIVEVEITEAQTWALKGKMVIE</sequence>
<dbReference type="EC" id="2.8.4.3" evidence="10 11"/>
<comment type="caution">
    <text evidence="15">The sequence shown here is derived from an EMBL/GenBank/DDBJ whole genome shotgun (WGS) entry which is preliminary data.</text>
</comment>
<dbReference type="AlphaFoldDB" id="A0A9D1HPF5"/>
<dbReference type="GO" id="GO:0005829">
    <property type="term" value="C:cytosol"/>
    <property type="evidence" value="ECO:0007669"/>
    <property type="project" value="TreeGrafter"/>
</dbReference>
<dbReference type="InterPro" id="IPR006463">
    <property type="entry name" value="MiaB_methiolase"/>
</dbReference>
<dbReference type="InterPro" id="IPR006638">
    <property type="entry name" value="Elp3/MiaA/NifB-like_rSAM"/>
</dbReference>
<dbReference type="SFLD" id="SFLDG01082">
    <property type="entry name" value="B12-binding_domain_containing"/>
    <property type="match status" value="1"/>
</dbReference>
<evidence type="ECO:0000256" key="8">
    <source>
        <dbReference type="ARBA" id="ARBA00023004"/>
    </source>
</evidence>
<feature type="binding site" evidence="11">
    <location>
        <position position="189"/>
    </location>
    <ligand>
        <name>[4Fe-4S] cluster</name>
        <dbReference type="ChEBI" id="CHEBI:49883"/>
        <label>2</label>
        <note>4Fe-4S-S-AdoMet</note>
    </ligand>
</feature>
<evidence type="ECO:0000313" key="16">
    <source>
        <dbReference type="Proteomes" id="UP000824175"/>
    </source>
</evidence>
<comment type="function">
    <text evidence="1 11">Catalyzes the methylthiolation of N6-(dimethylallyl)adenosine (i(6)A), leading to the formation of 2-methylthio-N6-(dimethylallyl)adenosine (ms(2)i(6)A) at position 37 in tRNAs that read codons beginning with uridine.</text>
</comment>
<reference evidence="15" key="1">
    <citation type="submission" date="2020-10" db="EMBL/GenBank/DDBJ databases">
        <authorList>
            <person name="Gilroy R."/>
        </authorList>
    </citation>
    <scope>NUCLEOTIDE SEQUENCE</scope>
    <source>
        <strain evidence="15">CHK195-11698</strain>
    </source>
</reference>
<dbReference type="PANTHER" id="PTHR43020">
    <property type="entry name" value="CDK5 REGULATORY SUBUNIT-ASSOCIATED PROTEIN 1"/>
    <property type="match status" value="1"/>
</dbReference>
<dbReference type="SFLD" id="SFLDS00029">
    <property type="entry name" value="Radical_SAM"/>
    <property type="match status" value="1"/>
</dbReference>
<dbReference type="PROSITE" id="PS50926">
    <property type="entry name" value="TRAM"/>
    <property type="match status" value="1"/>
</dbReference>
<keyword evidence="2 11" id="KW-0004">4Fe-4S</keyword>
<evidence type="ECO:0000256" key="6">
    <source>
        <dbReference type="ARBA" id="ARBA00022694"/>
    </source>
</evidence>
<evidence type="ECO:0000256" key="11">
    <source>
        <dbReference type="HAMAP-Rule" id="MF_01864"/>
    </source>
</evidence>
<gene>
    <name evidence="11 15" type="primary">miaB</name>
    <name evidence="15" type="ORF">IAD15_09950</name>
</gene>
<keyword evidence="8 11" id="KW-0408">Iron</keyword>
<evidence type="ECO:0000256" key="10">
    <source>
        <dbReference type="ARBA" id="ARBA00033765"/>
    </source>
</evidence>
<dbReference type="SUPFAM" id="SSF102114">
    <property type="entry name" value="Radical SAM enzymes"/>
    <property type="match status" value="1"/>
</dbReference>
<dbReference type="PROSITE" id="PS01278">
    <property type="entry name" value="MTTASE_RADICAL"/>
    <property type="match status" value="1"/>
</dbReference>
<dbReference type="Pfam" id="PF00919">
    <property type="entry name" value="UPF0004"/>
    <property type="match status" value="1"/>
</dbReference>
<dbReference type="Pfam" id="PF01938">
    <property type="entry name" value="TRAM"/>
    <property type="match status" value="1"/>
</dbReference>
<dbReference type="SFLD" id="SFLDF00273">
    <property type="entry name" value="(dimethylallyl)adenosine_tRNA"/>
    <property type="match status" value="1"/>
</dbReference>
<feature type="domain" description="MTTase N-terminal" evidence="13">
    <location>
        <begin position="30"/>
        <end position="148"/>
    </location>
</feature>
<evidence type="ECO:0000259" key="12">
    <source>
        <dbReference type="PROSITE" id="PS50926"/>
    </source>
</evidence>
<evidence type="ECO:0000256" key="5">
    <source>
        <dbReference type="ARBA" id="ARBA00022691"/>
    </source>
</evidence>
<dbReference type="GO" id="GO:0035597">
    <property type="term" value="F:tRNA-2-methylthio-N(6)-dimethylallyladenosine(37) synthase activity"/>
    <property type="evidence" value="ECO:0007669"/>
    <property type="project" value="UniProtKB-EC"/>
</dbReference>
<accession>A0A9D1HPF5</accession>
<evidence type="ECO:0000313" key="15">
    <source>
        <dbReference type="EMBL" id="HIU14375.1"/>
    </source>
</evidence>
<dbReference type="FunFam" id="3.80.30.20:FF:000001">
    <property type="entry name" value="tRNA-2-methylthio-N(6)-dimethylallyladenosine synthase 2"/>
    <property type="match status" value="1"/>
</dbReference>
<dbReference type="InterPro" id="IPR058240">
    <property type="entry name" value="rSAM_sf"/>
</dbReference>
<dbReference type="GO" id="GO:0046872">
    <property type="term" value="F:metal ion binding"/>
    <property type="evidence" value="ECO:0007669"/>
    <property type="project" value="UniProtKB-KW"/>
</dbReference>